<dbReference type="InterPro" id="IPR022047">
    <property type="entry name" value="Microcephalin-like"/>
</dbReference>
<organism evidence="2 3">
    <name type="scientific">Halocaridina rubra</name>
    <name type="common">Hawaiian red shrimp</name>
    <dbReference type="NCBI Taxonomy" id="373956"/>
    <lineage>
        <taxon>Eukaryota</taxon>
        <taxon>Metazoa</taxon>
        <taxon>Ecdysozoa</taxon>
        <taxon>Arthropoda</taxon>
        <taxon>Crustacea</taxon>
        <taxon>Multicrustacea</taxon>
        <taxon>Malacostraca</taxon>
        <taxon>Eumalacostraca</taxon>
        <taxon>Eucarida</taxon>
        <taxon>Decapoda</taxon>
        <taxon>Pleocyemata</taxon>
        <taxon>Caridea</taxon>
        <taxon>Atyoidea</taxon>
        <taxon>Atyidae</taxon>
        <taxon>Halocaridina</taxon>
    </lineage>
</organism>
<dbReference type="PROSITE" id="PS50172">
    <property type="entry name" value="BRCT"/>
    <property type="match status" value="1"/>
</dbReference>
<evidence type="ECO:0000259" key="1">
    <source>
        <dbReference type="PROSITE" id="PS50172"/>
    </source>
</evidence>
<feature type="non-terminal residue" evidence="2">
    <location>
        <position position="84"/>
    </location>
</feature>
<reference evidence="2 3" key="1">
    <citation type="submission" date="2023-11" db="EMBL/GenBank/DDBJ databases">
        <title>Halocaridina rubra genome assembly.</title>
        <authorList>
            <person name="Smith C."/>
        </authorList>
    </citation>
    <scope>NUCLEOTIDE SEQUENCE [LARGE SCALE GENOMIC DNA]</scope>
    <source>
        <strain evidence="2">EP-1</strain>
        <tissue evidence="2">Whole</tissue>
    </source>
</reference>
<dbReference type="PANTHER" id="PTHR14625:SF3">
    <property type="entry name" value="MICROCEPHALIN"/>
    <property type="match status" value="1"/>
</dbReference>
<dbReference type="CDD" id="cd17736">
    <property type="entry name" value="BRCT_microcephalin_rpt2"/>
    <property type="match status" value="1"/>
</dbReference>
<gene>
    <name evidence="2" type="primary">MCPH1</name>
    <name evidence="2" type="ORF">SK128_027798</name>
</gene>
<dbReference type="Gene3D" id="3.40.50.10190">
    <property type="entry name" value="BRCT domain"/>
    <property type="match status" value="1"/>
</dbReference>
<accession>A0AAN8XAU6</accession>
<dbReference type="AlphaFoldDB" id="A0AAN8XAU6"/>
<name>A0AAN8XAU6_HALRR</name>
<dbReference type="EMBL" id="JAXCGZ010010687">
    <property type="protein sequence ID" value="KAK7075440.1"/>
    <property type="molecule type" value="Genomic_DNA"/>
</dbReference>
<dbReference type="PANTHER" id="PTHR14625">
    <property type="entry name" value="MICROCEPHALIN"/>
    <property type="match status" value="1"/>
</dbReference>
<proteinExistence type="predicted"/>
<sequence length="84" mass="9719">MKTLVPIIRKLGKYQIVKEVNDTTSHVVCGEERRTLNVLYGIARGAWILDKSWLLESLEMGRWAPEEPFELFNFCPGAKVQLRE</sequence>
<protein>
    <submittedName>
        <fullName evidence="2">BRCA1 associated RING domain 1</fullName>
    </submittedName>
</protein>
<dbReference type="InterPro" id="IPR001357">
    <property type="entry name" value="BRCT_dom"/>
</dbReference>
<dbReference type="Pfam" id="PF00533">
    <property type="entry name" value="BRCT"/>
    <property type="match status" value="1"/>
</dbReference>
<evidence type="ECO:0000313" key="2">
    <source>
        <dbReference type="EMBL" id="KAK7075440.1"/>
    </source>
</evidence>
<keyword evidence="3" id="KW-1185">Reference proteome</keyword>
<feature type="domain" description="BRCT" evidence="1">
    <location>
        <begin position="1"/>
        <end position="71"/>
    </location>
</feature>
<evidence type="ECO:0000313" key="3">
    <source>
        <dbReference type="Proteomes" id="UP001381693"/>
    </source>
</evidence>
<dbReference type="Proteomes" id="UP001381693">
    <property type="component" value="Unassembled WGS sequence"/>
</dbReference>
<dbReference type="GO" id="GO:0000278">
    <property type="term" value="P:mitotic cell cycle"/>
    <property type="evidence" value="ECO:0007669"/>
    <property type="project" value="TreeGrafter"/>
</dbReference>
<comment type="caution">
    <text evidence="2">The sequence shown here is derived from an EMBL/GenBank/DDBJ whole genome shotgun (WGS) entry which is preliminary data.</text>
</comment>
<dbReference type="InterPro" id="IPR036420">
    <property type="entry name" value="BRCT_dom_sf"/>
</dbReference>
<dbReference type="SUPFAM" id="SSF52113">
    <property type="entry name" value="BRCT domain"/>
    <property type="match status" value="1"/>
</dbReference>